<evidence type="ECO:0000313" key="7">
    <source>
        <dbReference type="Proteomes" id="UP000489600"/>
    </source>
</evidence>
<dbReference type="Gene3D" id="2.170.150.80">
    <property type="entry name" value="NAC domain"/>
    <property type="match status" value="1"/>
</dbReference>
<name>A0A565ATA8_9BRAS</name>
<sequence length="239" mass="27332">MPGHNWFSLPDRRIRTNIGKWKPFGRTTTIKRGKTINIGTMKTFDYVDQGDHQTGWVQHEYERITDIPAFESVVVVHLFFDPVRNNTPPPQQQANLAQNIAQINAGNLERRCEWTDNFIEGENQIDEGLNLGLHGQNNEFEQNIELNQFVQLIQGEGIQLVNDGFEDNVEQNVEQDQIVEGGELFVEDIHVEINEADDHGLNHIIEGENQIDDVGQNYELEIGILNEGDGLQEYLDLLD</sequence>
<keyword evidence="7" id="KW-1185">Reference proteome</keyword>
<evidence type="ECO:0000256" key="4">
    <source>
        <dbReference type="ARBA" id="ARBA00023242"/>
    </source>
</evidence>
<dbReference type="AlphaFoldDB" id="A0A565ATA8"/>
<dbReference type="OrthoDB" id="10610763at2759"/>
<gene>
    <name evidence="6" type="ORF">ANE_LOCUS2775</name>
</gene>
<feature type="domain" description="NAC" evidence="5">
    <location>
        <begin position="1"/>
        <end position="81"/>
    </location>
</feature>
<dbReference type="InterPro" id="IPR036093">
    <property type="entry name" value="NAC_dom_sf"/>
</dbReference>
<evidence type="ECO:0000256" key="3">
    <source>
        <dbReference type="ARBA" id="ARBA00023163"/>
    </source>
</evidence>
<reference evidence="6" key="1">
    <citation type="submission" date="2019-07" db="EMBL/GenBank/DDBJ databases">
        <authorList>
            <person name="Dittberner H."/>
        </authorList>
    </citation>
    <scope>NUCLEOTIDE SEQUENCE [LARGE SCALE GENOMIC DNA]</scope>
</reference>
<evidence type="ECO:0000313" key="6">
    <source>
        <dbReference type="EMBL" id="VVA92330.1"/>
    </source>
</evidence>
<comment type="caution">
    <text evidence="6">The sequence shown here is derived from an EMBL/GenBank/DDBJ whole genome shotgun (WGS) entry which is preliminary data.</text>
</comment>
<keyword evidence="2" id="KW-0238">DNA-binding</keyword>
<keyword evidence="4" id="KW-0539">Nucleus</keyword>
<accession>A0A565ATA8</accession>
<dbReference type="GO" id="GO:0006355">
    <property type="term" value="P:regulation of DNA-templated transcription"/>
    <property type="evidence" value="ECO:0007669"/>
    <property type="project" value="InterPro"/>
</dbReference>
<dbReference type="Proteomes" id="UP000489600">
    <property type="component" value="Unassembled WGS sequence"/>
</dbReference>
<evidence type="ECO:0000256" key="1">
    <source>
        <dbReference type="ARBA" id="ARBA00023015"/>
    </source>
</evidence>
<dbReference type="InterPro" id="IPR003441">
    <property type="entry name" value="NAC-dom"/>
</dbReference>
<dbReference type="SUPFAM" id="SSF101941">
    <property type="entry name" value="NAC domain"/>
    <property type="match status" value="1"/>
</dbReference>
<dbReference type="GO" id="GO:0003677">
    <property type="term" value="F:DNA binding"/>
    <property type="evidence" value="ECO:0007669"/>
    <property type="project" value="UniProtKB-KW"/>
</dbReference>
<keyword evidence="1" id="KW-0805">Transcription regulation</keyword>
<protein>
    <recommendedName>
        <fullName evidence="5">NAC domain-containing protein</fullName>
    </recommendedName>
</protein>
<dbReference type="PROSITE" id="PS51005">
    <property type="entry name" value="NAC"/>
    <property type="match status" value="1"/>
</dbReference>
<proteinExistence type="predicted"/>
<evidence type="ECO:0000256" key="2">
    <source>
        <dbReference type="ARBA" id="ARBA00023125"/>
    </source>
</evidence>
<evidence type="ECO:0000259" key="5">
    <source>
        <dbReference type="PROSITE" id="PS51005"/>
    </source>
</evidence>
<organism evidence="6 7">
    <name type="scientific">Arabis nemorensis</name>
    <dbReference type="NCBI Taxonomy" id="586526"/>
    <lineage>
        <taxon>Eukaryota</taxon>
        <taxon>Viridiplantae</taxon>
        <taxon>Streptophyta</taxon>
        <taxon>Embryophyta</taxon>
        <taxon>Tracheophyta</taxon>
        <taxon>Spermatophyta</taxon>
        <taxon>Magnoliopsida</taxon>
        <taxon>eudicotyledons</taxon>
        <taxon>Gunneridae</taxon>
        <taxon>Pentapetalae</taxon>
        <taxon>rosids</taxon>
        <taxon>malvids</taxon>
        <taxon>Brassicales</taxon>
        <taxon>Brassicaceae</taxon>
        <taxon>Arabideae</taxon>
        <taxon>Arabis</taxon>
    </lineage>
</organism>
<dbReference type="EMBL" id="CABITT030000001">
    <property type="protein sequence ID" value="VVA92330.1"/>
    <property type="molecule type" value="Genomic_DNA"/>
</dbReference>
<keyword evidence="3" id="KW-0804">Transcription</keyword>